<dbReference type="AlphaFoldDB" id="A0AAN6EY58"/>
<evidence type="ECO:0000313" key="6">
    <source>
        <dbReference type="EMBL" id="KAJ8993861.1"/>
    </source>
</evidence>
<dbReference type="InterPro" id="IPR000608">
    <property type="entry name" value="UBC"/>
</dbReference>
<dbReference type="SMART" id="SM00212">
    <property type="entry name" value="UBCc"/>
    <property type="match status" value="1"/>
</dbReference>
<comment type="caution">
    <text evidence="6">The sequence shown here is derived from an EMBL/GenBank/DDBJ whole genome shotgun (WGS) entry which is preliminary data.</text>
</comment>
<evidence type="ECO:0000256" key="3">
    <source>
        <dbReference type="SAM" id="Coils"/>
    </source>
</evidence>
<dbReference type="Proteomes" id="UP001161757">
    <property type="component" value="Unassembled WGS sequence"/>
</dbReference>
<dbReference type="InterPro" id="IPR016135">
    <property type="entry name" value="UBQ-conjugating_enzyme/RWD"/>
</dbReference>
<dbReference type="Pfam" id="PF00179">
    <property type="entry name" value="UQ_con"/>
    <property type="match status" value="1"/>
</dbReference>
<gene>
    <name evidence="6" type="ORF">HRR80_002364</name>
</gene>
<feature type="compositionally biased region" description="Polar residues" evidence="4">
    <location>
        <begin position="590"/>
        <end position="606"/>
    </location>
</feature>
<dbReference type="SUPFAM" id="SSF54495">
    <property type="entry name" value="UBC-like"/>
    <property type="match status" value="1"/>
</dbReference>
<proteinExistence type="predicted"/>
<accession>A0AAN6EY58</accession>
<feature type="domain" description="UBC core" evidence="5">
    <location>
        <begin position="794"/>
        <end position="958"/>
    </location>
</feature>
<feature type="region of interest" description="Disordered" evidence="4">
    <location>
        <begin position="561"/>
        <end position="606"/>
    </location>
</feature>
<reference evidence="6" key="1">
    <citation type="submission" date="2023-01" db="EMBL/GenBank/DDBJ databases">
        <title>Exophiala dermititidis isolated from Cystic Fibrosis Patient.</title>
        <authorList>
            <person name="Kurbessoian T."/>
            <person name="Crocker A."/>
            <person name="Murante D."/>
            <person name="Hogan D.A."/>
            <person name="Stajich J.E."/>
        </authorList>
    </citation>
    <scope>NUCLEOTIDE SEQUENCE</scope>
    <source>
        <strain evidence="6">Ex8</strain>
    </source>
</reference>
<dbReference type="CDD" id="cd23837">
    <property type="entry name" value="UBCc_UBE2O"/>
    <property type="match status" value="1"/>
</dbReference>
<dbReference type="InterPro" id="IPR057735">
    <property type="entry name" value="UBE2O-like_tSH3-B"/>
</dbReference>
<dbReference type="Pfam" id="PF23046">
    <property type="entry name" value="tSH3-B_UBE2O"/>
    <property type="match status" value="1"/>
</dbReference>
<protein>
    <recommendedName>
        <fullName evidence="5">UBC core domain-containing protein</fullName>
    </recommendedName>
</protein>
<evidence type="ECO:0000259" key="5">
    <source>
        <dbReference type="PROSITE" id="PS50127"/>
    </source>
</evidence>
<evidence type="ECO:0000256" key="1">
    <source>
        <dbReference type="ARBA" id="ARBA00022679"/>
    </source>
</evidence>
<keyword evidence="2" id="KW-0833">Ubl conjugation pathway</keyword>
<keyword evidence="1" id="KW-0808">Transferase</keyword>
<feature type="compositionally biased region" description="Acidic residues" evidence="4">
    <location>
        <begin position="701"/>
        <end position="728"/>
    </location>
</feature>
<dbReference type="PROSITE" id="PS50127">
    <property type="entry name" value="UBC_2"/>
    <property type="match status" value="1"/>
</dbReference>
<evidence type="ECO:0000256" key="4">
    <source>
        <dbReference type="SAM" id="MobiDB-lite"/>
    </source>
</evidence>
<dbReference type="Gene3D" id="3.10.110.10">
    <property type="entry name" value="Ubiquitin Conjugating Enzyme"/>
    <property type="match status" value="1"/>
</dbReference>
<evidence type="ECO:0000313" key="7">
    <source>
        <dbReference type="Proteomes" id="UP001161757"/>
    </source>
</evidence>
<dbReference type="PANTHER" id="PTHR46116">
    <property type="entry name" value="(E3-INDEPENDENT) E2 UBIQUITIN-CONJUGATING ENZYME"/>
    <property type="match status" value="1"/>
</dbReference>
<dbReference type="GO" id="GO:0061631">
    <property type="term" value="F:ubiquitin conjugating enzyme activity"/>
    <property type="evidence" value="ECO:0007669"/>
    <property type="project" value="TreeGrafter"/>
</dbReference>
<feature type="coiled-coil region" evidence="3">
    <location>
        <begin position="1037"/>
        <end position="1064"/>
    </location>
</feature>
<feature type="compositionally biased region" description="Basic and acidic residues" evidence="4">
    <location>
        <begin position="691"/>
        <end position="700"/>
    </location>
</feature>
<dbReference type="PANTHER" id="PTHR46116:SF15">
    <property type="entry name" value="(E3-INDEPENDENT) E2 UBIQUITIN-CONJUGATING ENZYME"/>
    <property type="match status" value="1"/>
</dbReference>
<name>A0AAN6EY58_EXODE</name>
<keyword evidence="3" id="KW-0175">Coiled coil</keyword>
<sequence>MRSLEINDNVAVKANPSLYGTVTRTNTVSHEPLEDELIIAHTDVPPAILHEFVQTGMPPRGYVFVEFSDEAAGSSLVSEDDLVLLSRLFQIGDTVKREGSSMTGTVTNISESYILEPITTKPDFAKSCLGFNPSVMGTCTAECESRLPSQFSHPNPHTLIYDVPSWEVQRAQDLVQDDYVIMSGWLGIVDEVEYDVVVVLANGSVVVVTDILASRQGWSNTIPVQRPRPGTFVIVDNNSLRRGPWLKGSYTPTTPAHGYVLDVRAGNSFVAWVESDPALGVAQAYHGPPSPSPVLHIYEPNSNFLEHGGLRLKENVHIYDKGLMPSNSERREIRGPQPGAYPSLGHAGEICTGQDHAVGAHVIFRDPIGAAEKYKGSKETRHGQFNHSSLYVQGGWDVNEFKVVFINQQASVLWQDGSTTTTDSTQLEEYGLFESELAPTDIVLKREGLRQRPVGAGRKEVSGFNEMAFFERPHDLLPKSVGIVQSVDPDERLARVRWYKEPKIELHSSGQILDPESKFGPIGDIIEDVSLYEIMSFPTLQRRRNDMCIVALHLMTPAHKSESTTLNSADARSPKASRHDSGRSGERIANSASIPSTTSNVGQAKSLGEQTATDWVGQVVAIGLDGTTTVRLGAAQPCRDLRVDYDAITTIISDQEADGDADEDIMDVDSLGSTYDFYSDGSMEAIEERVEYEGGRRLDNDSGDDNWVSDEDMNEDEDQSQEFTDAQEEGPTGNTDMANQEEDGKDAPKARSSQPSILHLYAALPSEEPPAFNVLEREPPPDQFGLHSISTAGKFLKRIMREHQILATSLPAGEIYVRTYESRLDLLRCLIIGPRDTPYENAPFLIDLYLPAGFPAEPPTAHFHSWTSGLGRINPNLYEEGKICLSLLGTWAGKHESESWSEKATILQLLVSLQGLVFVKRPFYNEAGFEGYEQDKRYLRESEQYSEKAFVMARSFVKYAILQPPGGLEDILSWRYLPHDLAAPQNSLLWTVIERARQLLEKSDQARHAYYDGLLDSAGSTDDDNRVFLRPLSLGACVMLKRTLAELQEQLDQLLHSAPAANNSAEKESASAQQ</sequence>
<feature type="compositionally biased region" description="Basic and acidic residues" evidence="4">
    <location>
        <begin position="577"/>
        <end position="586"/>
    </location>
</feature>
<evidence type="ECO:0000256" key="2">
    <source>
        <dbReference type="ARBA" id="ARBA00022786"/>
    </source>
</evidence>
<organism evidence="6 7">
    <name type="scientific">Exophiala dermatitidis</name>
    <name type="common">Black yeast-like fungus</name>
    <name type="synonym">Wangiella dermatitidis</name>
    <dbReference type="NCBI Taxonomy" id="5970"/>
    <lineage>
        <taxon>Eukaryota</taxon>
        <taxon>Fungi</taxon>
        <taxon>Dikarya</taxon>
        <taxon>Ascomycota</taxon>
        <taxon>Pezizomycotina</taxon>
        <taxon>Eurotiomycetes</taxon>
        <taxon>Chaetothyriomycetidae</taxon>
        <taxon>Chaetothyriales</taxon>
        <taxon>Herpotrichiellaceae</taxon>
        <taxon>Exophiala</taxon>
    </lineage>
</organism>
<feature type="region of interest" description="Disordered" evidence="4">
    <location>
        <begin position="691"/>
        <end position="752"/>
    </location>
</feature>
<dbReference type="EMBL" id="JAJGCB010000003">
    <property type="protein sequence ID" value="KAJ8993861.1"/>
    <property type="molecule type" value="Genomic_DNA"/>
</dbReference>